<evidence type="ECO:0000313" key="2">
    <source>
        <dbReference type="Proteomes" id="UP001352263"/>
    </source>
</evidence>
<keyword evidence="2" id="KW-1185">Reference proteome</keyword>
<gene>
    <name evidence="1" type="ORF">RY831_28360</name>
</gene>
<accession>A0ABU6JHF2</accession>
<name>A0ABU6JHF2_9BURK</name>
<comment type="caution">
    <text evidence="1">The sequence shown here is derived from an EMBL/GenBank/DDBJ whole genome shotgun (WGS) entry which is preliminary data.</text>
</comment>
<dbReference type="InterPro" id="IPR057955">
    <property type="entry name" value="SF0329-like"/>
</dbReference>
<dbReference type="EMBL" id="JAWIIV010000043">
    <property type="protein sequence ID" value="MEC4723079.1"/>
    <property type="molecule type" value="Genomic_DNA"/>
</dbReference>
<protein>
    <submittedName>
        <fullName evidence="1">Uncharacterized protein</fullName>
    </submittedName>
</protein>
<evidence type="ECO:0000313" key="1">
    <source>
        <dbReference type="EMBL" id="MEC4723079.1"/>
    </source>
</evidence>
<dbReference type="RefSeq" id="WP_326509702.1">
    <property type="nucleotide sequence ID" value="NZ_JAWIIV010000043.1"/>
</dbReference>
<dbReference type="Pfam" id="PF25753">
    <property type="entry name" value="SF0329"/>
    <property type="match status" value="2"/>
</dbReference>
<organism evidence="1 2">
    <name type="scientific">Noviherbaspirillum album</name>
    <dbReference type="NCBI Taxonomy" id="3080276"/>
    <lineage>
        <taxon>Bacteria</taxon>
        <taxon>Pseudomonadati</taxon>
        <taxon>Pseudomonadota</taxon>
        <taxon>Betaproteobacteria</taxon>
        <taxon>Burkholderiales</taxon>
        <taxon>Oxalobacteraceae</taxon>
        <taxon>Noviherbaspirillum</taxon>
    </lineage>
</organism>
<reference evidence="1 2" key="1">
    <citation type="submission" date="2023-10" db="EMBL/GenBank/DDBJ databases">
        <title>Noviherbaspirillum sp. CPCC 100848 genome assembly.</title>
        <authorList>
            <person name="Li X.Y."/>
            <person name="Fang X.M."/>
        </authorList>
    </citation>
    <scope>NUCLEOTIDE SEQUENCE [LARGE SCALE GENOMIC DNA]</scope>
    <source>
        <strain evidence="1 2">CPCC 100848</strain>
    </source>
</reference>
<proteinExistence type="predicted"/>
<dbReference type="Proteomes" id="UP001352263">
    <property type="component" value="Unassembled WGS sequence"/>
</dbReference>
<sequence>MIFGWRKDSGKGQRLSCSQLGKSEADVKPWSKLQREVGKLFAEGLRLQIQCRAYRMASASGCTDLPRYWCTLDKDVIWDYPRDFSENATYYPYDTDVSSISSLLREYIDTPTDQLLSFAFADRWQIVDILLAADRRIGKRRIPELKARLTHPGAIAIAATRWGQEWEDAVPALQETSPQLPPVPETAPGLADAPIASDSSLLRGLAS</sequence>